<dbReference type="GO" id="GO:0051536">
    <property type="term" value="F:iron-sulfur cluster binding"/>
    <property type="evidence" value="ECO:0007669"/>
    <property type="project" value="UniProtKB-KW"/>
</dbReference>
<feature type="domain" description="Radical SAM core" evidence="7">
    <location>
        <begin position="210"/>
        <end position="479"/>
    </location>
</feature>
<organism evidence="8 9">
    <name type="scientific">Hydrogenispora ethanolica</name>
    <dbReference type="NCBI Taxonomy" id="1082276"/>
    <lineage>
        <taxon>Bacteria</taxon>
        <taxon>Bacillati</taxon>
        <taxon>Bacillota</taxon>
        <taxon>Hydrogenispora</taxon>
    </lineage>
</organism>
<dbReference type="PANTHER" id="PTHR43409">
    <property type="entry name" value="ANAEROBIC MAGNESIUM-PROTOPORPHYRIN IX MONOMETHYL ESTER CYCLASE-RELATED"/>
    <property type="match status" value="1"/>
</dbReference>
<evidence type="ECO:0000256" key="3">
    <source>
        <dbReference type="ARBA" id="ARBA00022723"/>
    </source>
</evidence>
<dbReference type="EMBL" id="SLUN01000004">
    <property type="protein sequence ID" value="TCL74298.1"/>
    <property type="molecule type" value="Genomic_DNA"/>
</dbReference>
<protein>
    <submittedName>
        <fullName evidence="8">Radical SAM family protein</fullName>
    </submittedName>
</protein>
<dbReference type="GO" id="GO:0003824">
    <property type="term" value="F:catalytic activity"/>
    <property type="evidence" value="ECO:0007669"/>
    <property type="project" value="InterPro"/>
</dbReference>
<evidence type="ECO:0000256" key="2">
    <source>
        <dbReference type="ARBA" id="ARBA00022691"/>
    </source>
</evidence>
<keyword evidence="5" id="KW-0411">Iron-sulfur</keyword>
<dbReference type="Gene3D" id="3.80.30.20">
    <property type="entry name" value="tm_1862 like domain"/>
    <property type="match status" value="1"/>
</dbReference>
<evidence type="ECO:0000313" key="9">
    <source>
        <dbReference type="Proteomes" id="UP000295008"/>
    </source>
</evidence>
<dbReference type="PROSITE" id="PS51332">
    <property type="entry name" value="B12_BINDING"/>
    <property type="match status" value="1"/>
</dbReference>
<evidence type="ECO:0000256" key="1">
    <source>
        <dbReference type="ARBA" id="ARBA00001966"/>
    </source>
</evidence>
<dbReference type="SUPFAM" id="SSF102114">
    <property type="entry name" value="Radical SAM enzymes"/>
    <property type="match status" value="1"/>
</dbReference>
<evidence type="ECO:0000313" key="8">
    <source>
        <dbReference type="EMBL" id="TCL74298.1"/>
    </source>
</evidence>
<dbReference type="SFLD" id="SFLDG01082">
    <property type="entry name" value="B12-binding_domain_containing"/>
    <property type="match status" value="1"/>
</dbReference>
<keyword evidence="9" id="KW-1185">Reference proteome</keyword>
<dbReference type="PANTHER" id="PTHR43409:SF7">
    <property type="entry name" value="BLL1977 PROTEIN"/>
    <property type="match status" value="1"/>
</dbReference>
<dbReference type="AlphaFoldDB" id="A0A4R1S4Y2"/>
<proteinExistence type="predicted"/>
<dbReference type="PROSITE" id="PS51918">
    <property type="entry name" value="RADICAL_SAM"/>
    <property type="match status" value="1"/>
</dbReference>
<evidence type="ECO:0000256" key="4">
    <source>
        <dbReference type="ARBA" id="ARBA00023004"/>
    </source>
</evidence>
<dbReference type="GO" id="GO:0031419">
    <property type="term" value="F:cobalamin binding"/>
    <property type="evidence" value="ECO:0007669"/>
    <property type="project" value="InterPro"/>
</dbReference>
<keyword evidence="4" id="KW-0408">Iron</keyword>
<feature type="domain" description="B12-binding" evidence="6">
    <location>
        <begin position="5"/>
        <end position="150"/>
    </location>
</feature>
<comment type="cofactor">
    <cofactor evidence="1">
        <name>[4Fe-4S] cluster</name>
        <dbReference type="ChEBI" id="CHEBI:49883"/>
    </cofactor>
</comment>
<keyword evidence="3" id="KW-0479">Metal-binding</keyword>
<dbReference type="CDD" id="cd01335">
    <property type="entry name" value="Radical_SAM"/>
    <property type="match status" value="1"/>
</dbReference>
<dbReference type="GO" id="GO:0046872">
    <property type="term" value="F:metal ion binding"/>
    <property type="evidence" value="ECO:0007669"/>
    <property type="project" value="UniProtKB-KW"/>
</dbReference>
<evidence type="ECO:0000259" key="6">
    <source>
        <dbReference type="PROSITE" id="PS51332"/>
    </source>
</evidence>
<dbReference type="InterPro" id="IPR007197">
    <property type="entry name" value="rSAM"/>
</dbReference>
<dbReference type="Proteomes" id="UP000295008">
    <property type="component" value="Unassembled WGS sequence"/>
</dbReference>
<evidence type="ECO:0000259" key="7">
    <source>
        <dbReference type="PROSITE" id="PS51918"/>
    </source>
</evidence>
<name>A0A4R1S4Y2_HYDET</name>
<dbReference type="InterPro" id="IPR058240">
    <property type="entry name" value="rSAM_sf"/>
</dbReference>
<dbReference type="InterPro" id="IPR051198">
    <property type="entry name" value="BchE-like"/>
</dbReference>
<dbReference type="InterPro" id="IPR006638">
    <property type="entry name" value="Elp3/MiaA/NifB-like_rSAM"/>
</dbReference>
<reference evidence="8 9" key="1">
    <citation type="submission" date="2019-03" db="EMBL/GenBank/DDBJ databases">
        <title>Genomic Encyclopedia of Type Strains, Phase IV (KMG-IV): sequencing the most valuable type-strain genomes for metagenomic binning, comparative biology and taxonomic classification.</title>
        <authorList>
            <person name="Goeker M."/>
        </authorList>
    </citation>
    <scope>NUCLEOTIDE SEQUENCE [LARGE SCALE GENOMIC DNA]</scope>
    <source>
        <strain evidence="8 9">LX-B</strain>
    </source>
</reference>
<dbReference type="InterPro" id="IPR006158">
    <property type="entry name" value="Cobalamin-bd"/>
</dbReference>
<dbReference type="SFLD" id="SFLDS00029">
    <property type="entry name" value="Radical_SAM"/>
    <property type="match status" value="1"/>
</dbReference>
<dbReference type="SMART" id="SM00729">
    <property type="entry name" value="Elp3"/>
    <property type="match status" value="1"/>
</dbReference>
<keyword evidence="2" id="KW-0949">S-adenosyl-L-methionine</keyword>
<evidence type="ECO:0000256" key="5">
    <source>
        <dbReference type="ARBA" id="ARBA00023014"/>
    </source>
</evidence>
<dbReference type="InterPro" id="IPR023404">
    <property type="entry name" value="rSAM_horseshoe"/>
</dbReference>
<sequence length="548" mass="60709">MASENYRVLLINPSSNQFYVPTASLGLSRIAAALPQHVAAQGMDLNVFKWIFGLDEPSILATIENYLQKAARFQALPDLIGLTVYQETLPQAVAIARLARRFGVNTVAGGIYPTLFPDRMPLDFDFLIRGAGERPFAQLVALLGGGACGCGDPAHDHGHSSHRHHRHEDETVAGLSLHPDGRTWVHTGPTAAPPEIEGPLPRRAIFDEFNMGFHYYSVRIQSSQGCPYACSFCANAQFARREWRPRPDAAVLAEVEAALGDPAVSEICFSDDQFLGFSPADYQRAYRILRAVEEISRCRNLRVNLQVRADHFVKALECQPELAGVIRSLSRNFIDYAAKVSRKIHGRPVRGFSLDIGVESFLDERLREFAKGLTAAENRLAVAKARQLEVDLGLYMILFTPEVTLEQIEREFASYLEVYLDSDIFSKTAFLGLFQELVPYQGTPVHRSLAEAGRLVAAGNFTGFRFADLRAAAFYVLYRYQLDSGALEPVEGRGALVGTIRTLLLRSRRLGEAEALRPLLAGVICVMTDRSELERVYGQLAAYEAGTI</sequence>
<accession>A0A4R1S4Y2</accession>
<comment type="caution">
    <text evidence="8">The sequence shown here is derived from an EMBL/GenBank/DDBJ whole genome shotgun (WGS) entry which is preliminary data.</text>
</comment>
<gene>
    <name evidence="8" type="ORF">EDC14_1004236</name>
</gene>
<dbReference type="RefSeq" id="WP_165907816.1">
    <property type="nucleotide sequence ID" value="NZ_SLUN01000004.1"/>
</dbReference>
<dbReference type="Gene3D" id="3.40.50.280">
    <property type="entry name" value="Cobalamin-binding domain"/>
    <property type="match status" value="1"/>
</dbReference>